<evidence type="ECO:0000256" key="1">
    <source>
        <dbReference type="ARBA" id="ARBA00009085"/>
    </source>
</evidence>
<dbReference type="PANTHER" id="PTHR21646:SF10">
    <property type="entry name" value="UBIQUITIN CARBOXYL-TERMINAL HYDROLASE 14"/>
    <property type="match status" value="1"/>
</dbReference>
<comment type="similarity">
    <text evidence="1">Belongs to the peptidase C19 family.</text>
</comment>
<evidence type="ECO:0000259" key="2">
    <source>
        <dbReference type="PROSITE" id="PS50235"/>
    </source>
</evidence>
<feature type="domain" description="USP" evidence="2">
    <location>
        <begin position="35"/>
        <end position="269"/>
    </location>
</feature>
<dbReference type="PROSITE" id="PS50235">
    <property type="entry name" value="USP_3"/>
    <property type="match status" value="1"/>
</dbReference>
<dbReference type="GO" id="GO:0004843">
    <property type="term" value="F:cysteine-type deubiquitinase activity"/>
    <property type="evidence" value="ECO:0007669"/>
    <property type="project" value="InterPro"/>
</dbReference>
<dbReference type="AlphaFoldDB" id="A0A0A8ZJM8"/>
<dbReference type="Pfam" id="PF00443">
    <property type="entry name" value="UCH"/>
    <property type="match status" value="1"/>
</dbReference>
<dbReference type="InterPro" id="IPR050185">
    <property type="entry name" value="Ub_carboxyl-term_hydrolase"/>
</dbReference>
<dbReference type="InterPro" id="IPR038765">
    <property type="entry name" value="Papain-like_cys_pep_sf"/>
</dbReference>
<dbReference type="GO" id="GO:0016579">
    <property type="term" value="P:protein deubiquitination"/>
    <property type="evidence" value="ECO:0007669"/>
    <property type="project" value="InterPro"/>
</dbReference>
<dbReference type="InterPro" id="IPR001394">
    <property type="entry name" value="Peptidase_C19_UCH"/>
</dbReference>
<name>A0A0A8ZJM8_ARUDO</name>
<sequence length="269" mass="30361">MTTAERELDCNTNYDWNRIQESGKDAKLLFGPGYTGLANLGNSCYMASIMQVMFSTHPFILRYFEKQSLKAAFATSPADPTLDLNMQMTKLGHGLLFGKYSTPAKEGLEGIRPRMFKTVIAANHSEFSSMRQQDALDFFLHLIDRVENANSGNHELNPCTGFKFIVEERVQCPSGKVSYNKRSDYMLSLSIPLHEATNKEQLEAFNEKKAAMDLDGKEVCNEEIVRPRVPLEACLSSFSGPEEIPDFYSTALNSKTTATKYAYFELYNF</sequence>
<evidence type="ECO:0000313" key="3">
    <source>
        <dbReference type="EMBL" id="JAD39579.1"/>
    </source>
</evidence>
<dbReference type="PROSITE" id="PS00972">
    <property type="entry name" value="USP_1"/>
    <property type="match status" value="1"/>
</dbReference>
<dbReference type="InterPro" id="IPR018200">
    <property type="entry name" value="USP_CS"/>
</dbReference>
<dbReference type="Gene3D" id="3.90.70.10">
    <property type="entry name" value="Cysteine proteinases"/>
    <property type="match status" value="1"/>
</dbReference>
<accession>A0A0A8ZJM8</accession>
<dbReference type="EMBL" id="GBRH01258316">
    <property type="protein sequence ID" value="JAD39579.1"/>
    <property type="molecule type" value="Transcribed_RNA"/>
</dbReference>
<proteinExistence type="inferred from homology"/>
<dbReference type="SUPFAM" id="SSF54001">
    <property type="entry name" value="Cysteine proteinases"/>
    <property type="match status" value="1"/>
</dbReference>
<dbReference type="InterPro" id="IPR028889">
    <property type="entry name" value="USP"/>
</dbReference>
<reference evidence="3" key="1">
    <citation type="submission" date="2014-09" db="EMBL/GenBank/DDBJ databases">
        <authorList>
            <person name="Magalhaes I.L.F."/>
            <person name="Oliveira U."/>
            <person name="Santos F.R."/>
            <person name="Vidigal T.H.D.A."/>
            <person name="Brescovit A.D."/>
            <person name="Santos A.J."/>
        </authorList>
    </citation>
    <scope>NUCLEOTIDE SEQUENCE</scope>
    <source>
        <tissue evidence="3">Shoot tissue taken approximately 20 cm above the soil surface</tissue>
    </source>
</reference>
<reference evidence="3" key="2">
    <citation type="journal article" date="2015" name="Data Brief">
        <title>Shoot transcriptome of the giant reed, Arundo donax.</title>
        <authorList>
            <person name="Barrero R.A."/>
            <person name="Guerrero F.D."/>
            <person name="Moolhuijzen P."/>
            <person name="Goolsby J.A."/>
            <person name="Tidwell J."/>
            <person name="Bellgard S.E."/>
            <person name="Bellgard M.I."/>
        </authorList>
    </citation>
    <scope>NUCLEOTIDE SEQUENCE</scope>
    <source>
        <tissue evidence="3">Shoot tissue taken approximately 20 cm above the soil surface</tissue>
    </source>
</reference>
<organism evidence="3">
    <name type="scientific">Arundo donax</name>
    <name type="common">Giant reed</name>
    <name type="synonym">Donax arundinaceus</name>
    <dbReference type="NCBI Taxonomy" id="35708"/>
    <lineage>
        <taxon>Eukaryota</taxon>
        <taxon>Viridiplantae</taxon>
        <taxon>Streptophyta</taxon>
        <taxon>Embryophyta</taxon>
        <taxon>Tracheophyta</taxon>
        <taxon>Spermatophyta</taxon>
        <taxon>Magnoliopsida</taxon>
        <taxon>Liliopsida</taxon>
        <taxon>Poales</taxon>
        <taxon>Poaceae</taxon>
        <taxon>PACMAD clade</taxon>
        <taxon>Arundinoideae</taxon>
        <taxon>Arundineae</taxon>
        <taxon>Arundo</taxon>
    </lineage>
</organism>
<protein>
    <recommendedName>
        <fullName evidence="2">USP domain-containing protein</fullName>
    </recommendedName>
</protein>
<dbReference type="PANTHER" id="PTHR21646">
    <property type="entry name" value="UBIQUITIN CARBOXYL-TERMINAL HYDROLASE"/>
    <property type="match status" value="1"/>
</dbReference>